<evidence type="ECO:0000256" key="13">
    <source>
        <dbReference type="ARBA" id="ARBA00036784"/>
    </source>
</evidence>
<dbReference type="AlphaFoldDB" id="A0A6A6ML49"/>
<comment type="cofactor">
    <cofactor evidence="1">
        <name>Fe(2+)</name>
        <dbReference type="ChEBI" id="CHEBI:29033"/>
    </cofactor>
</comment>
<protein>
    <recommendedName>
        <fullName evidence="14">9-cis-epoxycarotenoid dioxygenase</fullName>
        <ecNumber evidence="14">1.13.11.51</ecNumber>
    </recommendedName>
</protein>
<comment type="catalytic activity">
    <reaction evidence="13">
        <text>9'-cis-neoxanthin + O2 = (3S,5R,6R)-3,5-dihydroxy-6,7-didehydro-5,6-dihydro-12'-apo-beta-caroten-12'-al + 2-cis,4-trans-xanthoxin</text>
        <dbReference type="Rhea" id="RHEA:19677"/>
        <dbReference type="ChEBI" id="CHEBI:15379"/>
        <dbReference type="ChEBI" id="CHEBI:32304"/>
        <dbReference type="ChEBI" id="CHEBI:34596"/>
        <dbReference type="ChEBI" id="CHEBI:35306"/>
        <dbReference type="EC" id="1.13.11.51"/>
    </reaction>
</comment>
<accession>A0A6A6ML49</accession>
<evidence type="ECO:0000256" key="3">
    <source>
        <dbReference type="ARBA" id="ARBA00006787"/>
    </source>
</evidence>
<keyword evidence="9" id="KW-0223">Dioxygenase</keyword>
<evidence type="ECO:0000256" key="9">
    <source>
        <dbReference type="ARBA" id="ARBA00022964"/>
    </source>
</evidence>
<gene>
    <name evidence="16" type="ORF">GH714_026852</name>
</gene>
<evidence type="ECO:0000256" key="2">
    <source>
        <dbReference type="ARBA" id="ARBA00004229"/>
    </source>
</evidence>
<evidence type="ECO:0000256" key="15">
    <source>
        <dbReference type="ARBA" id="ARBA00048369"/>
    </source>
</evidence>
<dbReference type="Pfam" id="PF03055">
    <property type="entry name" value="RPE65"/>
    <property type="match status" value="1"/>
</dbReference>
<evidence type="ECO:0000256" key="12">
    <source>
        <dbReference type="ARBA" id="ARBA00035929"/>
    </source>
</evidence>
<evidence type="ECO:0000256" key="1">
    <source>
        <dbReference type="ARBA" id="ARBA00001954"/>
    </source>
</evidence>
<keyword evidence="11" id="KW-0408">Iron</keyword>
<evidence type="ECO:0000256" key="7">
    <source>
        <dbReference type="ARBA" id="ARBA00022865"/>
    </source>
</evidence>
<keyword evidence="17" id="KW-1185">Reference proteome</keyword>
<organism evidence="16 17">
    <name type="scientific">Hevea brasiliensis</name>
    <name type="common">Para rubber tree</name>
    <name type="synonym">Siphonia brasiliensis</name>
    <dbReference type="NCBI Taxonomy" id="3981"/>
    <lineage>
        <taxon>Eukaryota</taxon>
        <taxon>Viridiplantae</taxon>
        <taxon>Streptophyta</taxon>
        <taxon>Embryophyta</taxon>
        <taxon>Tracheophyta</taxon>
        <taxon>Spermatophyta</taxon>
        <taxon>Magnoliopsida</taxon>
        <taxon>eudicotyledons</taxon>
        <taxon>Gunneridae</taxon>
        <taxon>Pentapetalae</taxon>
        <taxon>rosids</taxon>
        <taxon>fabids</taxon>
        <taxon>Malpighiales</taxon>
        <taxon>Euphorbiaceae</taxon>
        <taxon>Crotonoideae</taxon>
        <taxon>Micrandreae</taxon>
        <taxon>Hevea</taxon>
    </lineage>
</organism>
<comment type="catalytic activity">
    <reaction evidence="12">
        <text>9-cis-violaxanthin + O2 = (3S,5R,6S)-5,6-epoxy-3-hydroxy-5,6-dihydro-12'-apo-beta-caroten-12'-al + 2-cis,4-trans-xanthoxin</text>
        <dbReference type="Rhea" id="RHEA:16541"/>
        <dbReference type="ChEBI" id="CHEBI:15379"/>
        <dbReference type="ChEBI" id="CHEBI:32304"/>
        <dbReference type="ChEBI" id="CHEBI:34597"/>
        <dbReference type="ChEBI" id="CHEBI:35305"/>
        <dbReference type="EC" id="1.13.11.51"/>
    </reaction>
</comment>
<evidence type="ECO:0000256" key="6">
    <source>
        <dbReference type="ARBA" id="ARBA00022723"/>
    </source>
</evidence>
<reference evidence="16 17" key="1">
    <citation type="journal article" date="2020" name="Mol. Plant">
        <title>The Chromosome-Based Rubber Tree Genome Provides New Insights into Spurge Genome Evolution and Rubber Biosynthesis.</title>
        <authorList>
            <person name="Liu J."/>
            <person name="Shi C."/>
            <person name="Shi C.C."/>
            <person name="Li W."/>
            <person name="Zhang Q.J."/>
            <person name="Zhang Y."/>
            <person name="Li K."/>
            <person name="Lu H.F."/>
            <person name="Shi C."/>
            <person name="Zhu S.T."/>
            <person name="Xiao Z.Y."/>
            <person name="Nan H."/>
            <person name="Yue Y."/>
            <person name="Zhu X.G."/>
            <person name="Wu Y."/>
            <person name="Hong X.N."/>
            <person name="Fan G.Y."/>
            <person name="Tong Y."/>
            <person name="Zhang D."/>
            <person name="Mao C.L."/>
            <person name="Liu Y.L."/>
            <person name="Hao S.J."/>
            <person name="Liu W.Q."/>
            <person name="Lv M.Q."/>
            <person name="Zhang H.B."/>
            <person name="Liu Y."/>
            <person name="Hu-Tang G.R."/>
            <person name="Wang J.P."/>
            <person name="Wang J.H."/>
            <person name="Sun Y.H."/>
            <person name="Ni S.B."/>
            <person name="Chen W.B."/>
            <person name="Zhang X.C."/>
            <person name="Jiao Y.N."/>
            <person name="Eichler E.E."/>
            <person name="Li G.H."/>
            <person name="Liu X."/>
            <person name="Gao L.Z."/>
        </authorList>
    </citation>
    <scope>NUCLEOTIDE SEQUENCE [LARGE SCALE GENOMIC DNA]</scope>
    <source>
        <strain evidence="17">cv. GT1</strain>
        <tissue evidence="16">Leaf</tissue>
    </source>
</reference>
<dbReference type="GO" id="GO:0016121">
    <property type="term" value="P:carotene catabolic process"/>
    <property type="evidence" value="ECO:0007669"/>
    <property type="project" value="TreeGrafter"/>
</dbReference>
<evidence type="ECO:0000256" key="8">
    <source>
        <dbReference type="ARBA" id="ARBA00022946"/>
    </source>
</evidence>
<proteinExistence type="inferred from homology"/>
<keyword evidence="4" id="KW-0150">Chloroplast</keyword>
<keyword evidence="8" id="KW-0809">Transit peptide</keyword>
<comment type="caution">
    <text evidence="16">The sequence shown here is derived from an EMBL/GenBank/DDBJ whole genome shotgun (WGS) entry which is preliminary data.</text>
</comment>
<dbReference type="GO" id="GO:0046872">
    <property type="term" value="F:metal ion binding"/>
    <property type="evidence" value="ECO:0007669"/>
    <property type="project" value="UniProtKB-KW"/>
</dbReference>
<evidence type="ECO:0000256" key="10">
    <source>
        <dbReference type="ARBA" id="ARBA00023002"/>
    </source>
</evidence>
<dbReference type="Proteomes" id="UP000467840">
    <property type="component" value="Chromosome 15"/>
</dbReference>
<evidence type="ECO:0000313" key="16">
    <source>
        <dbReference type="EMBL" id="KAF2314481.1"/>
    </source>
</evidence>
<keyword evidence="6" id="KW-0479">Metal-binding</keyword>
<dbReference type="EMBL" id="JAAGAX010000005">
    <property type="protein sequence ID" value="KAF2314481.1"/>
    <property type="molecule type" value="Genomic_DNA"/>
</dbReference>
<dbReference type="GO" id="GO:0009688">
    <property type="term" value="P:abscisic acid biosynthetic process"/>
    <property type="evidence" value="ECO:0007669"/>
    <property type="project" value="UniProtKB-KW"/>
</dbReference>
<name>A0A6A6ML49_HEVBR</name>
<evidence type="ECO:0000313" key="17">
    <source>
        <dbReference type="Proteomes" id="UP000467840"/>
    </source>
</evidence>
<dbReference type="GO" id="GO:0009570">
    <property type="term" value="C:chloroplast stroma"/>
    <property type="evidence" value="ECO:0007669"/>
    <property type="project" value="TreeGrafter"/>
</dbReference>
<dbReference type="InterPro" id="IPR004294">
    <property type="entry name" value="Carotenoid_Oase"/>
</dbReference>
<keyword evidence="7" id="KW-0937">Abscisic acid biosynthesis</keyword>
<keyword evidence="10" id="KW-0560">Oxidoreductase</keyword>
<keyword evidence="5" id="KW-0934">Plastid</keyword>
<comment type="catalytic activity">
    <reaction evidence="15">
        <text>a 9-cis-epoxycarotenoid + O2 = a 12'-apo-carotenal + 2-cis,4-trans-xanthoxin</text>
        <dbReference type="Rhea" id="RHEA:23328"/>
        <dbReference type="ChEBI" id="CHEBI:15379"/>
        <dbReference type="ChEBI" id="CHEBI:32304"/>
        <dbReference type="ChEBI" id="CHEBI:51972"/>
        <dbReference type="ChEBI" id="CHEBI:51973"/>
        <dbReference type="EC" id="1.13.11.51"/>
    </reaction>
</comment>
<dbReference type="EC" id="1.13.11.51" evidence="14"/>
<sequence length="197" mass="21357">MTSLAHELLALQHVVFSCMYESPRTTSFPPSPSISTTIPNKVTLPPAPSVDKSLAPEINQLNLLQRAAAMALDAVESALVSHENQYPLPKTADPTVQISGNFAPVPEQPVVHNLPVAGKIPDSIRGVYLRNGANPLHEPVAGHHFFDGDGMVHAVRFENGSVSYACRFTETNRLVQERNWDAPFSQRPSVNSMATPG</sequence>
<dbReference type="GO" id="GO:0045549">
    <property type="term" value="F:9-cis-epoxycarotenoid dioxygenase activity"/>
    <property type="evidence" value="ECO:0007669"/>
    <property type="project" value="UniProtKB-EC"/>
</dbReference>
<dbReference type="PANTHER" id="PTHR10543:SF26">
    <property type="entry name" value="9-CIS-EPOXYCAROTENOID DIOXYGENASE NCED3, CHLOROPLASTIC"/>
    <property type="match status" value="1"/>
</dbReference>
<evidence type="ECO:0000256" key="14">
    <source>
        <dbReference type="ARBA" id="ARBA00039007"/>
    </source>
</evidence>
<dbReference type="PANTHER" id="PTHR10543">
    <property type="entry name" value="BETA-CAROTENE DIOXYGENASE"/>
    <property type="match status" value="1"/>
</dbReference>
<evidence type="ECO:0000256" key="4">
    <source>
        <dbReference type="ARBA" id="ARBA00022528"/>
    </source>
</evidence>
<comment type="subcellular location">
    <subcellularLocation>
        <location evidence="2">Plastid</location>
        <location evidence="2">Chloroplast</location>
    </subcellularLocation>
</comment>
<evidence type="ECO:0000256" key="5">
    <source>
        <dbReference type="ARBA" id="ARBA00022640"/>
    </source>
</evidence>
<comment type="similarity">
    <text evidence="3">Belongs to the carotenoid oxygenase family.</text>
</comment>
<evidence type="ECO:0000256" key="11">
    <source>
        <dbReference type="ARBA" id="ARBA00023004"/>
    </source>
</evidence>